<dbReference type="SUPFAM" id="SSF56112">
    <property type="entry name" value="Protein kinase-like (PK-like)"/>
    <property type="match status" value="1"/>
</dbReference>
<evidence type="ECO:0000259" key="10">
    <source>
        <dbReference type="PROSITE" id="PS51153"/>
    </source>
</evidence>
<dbReference type="PROSITE" id="PS00107">
    <property type="entry name" value="PROTEIN_KINASE_ATP"/>
    <property type="match status" value="1"/>
</dbReference>
<evidence type="ECO:0000256" key="8">
    <source>
        <dbReference type="PROSITE-ProRule" id="PRU10141"/>
    </source>
</evidence>
<dbReference type="PANTHER" id="PTHR45621">
    <property type="entry name" value="OS01G0588500 PROTEIN-RELATED"/>
    <property type="match status" value="1"/>
</dbReference>
<organism evidence="11 12">
    <name type="scientific">Rubus argutus</name>
    <name type="common">Southern blackberry</name>
    <dbReference type="NCBI Taxonomy" id="59490"/>
    <lineage>
        <taxon>Eukaryota</taxon>
        <taxon>Viridiplantae</taxon>
        <taxon>Streptophyta</taxon>
        <taxon>Embryophyta</taxon>
        <taxon>Tracheophyta</taxon>
        <taxon>Spermatophyta</taxon>
        <taxon>Magnoliopsida</taxon>
        <taxon>eudicotyledons</taxon>
        <taxon>Gunneridae</taxon>
        <taxon>Pentapetalae</taxon>
        <taxon>rosids</taxon>
        <taxon>fabids</taxon>
        <taxon>Rosales</taxon>
        <taxon>Rosaceae</taxon>
        <taxon>Rosoideae</taxon>
        <taxon>Rosoideae incertae sedis</taxon>
        <taxon>Rubus</taxon>
    </lineage>
</organism>
<keyword evidence="2" id="KW-1003">Cell membrane</keyword>
<evidence type="ECO:0000313" key="12">
    <source>
        <dbReference type="Proteomes" id="UP001457282"/>
    </source>
</evidence>
<evidence type="ECO:0000256" key="3">
    <source>
        <dbReference type="ARBA" id="ARBA00022527"/>
    </source>
</evidence>
<evidence type="ECO:0000259" key="9">
    <source>
        <dbReference type="PROSITE" id="PS50011"/>
    </source>
</evidence>
<dbReference type="PROSITE" id="PS50011">
    <property type="entry name" value="PROTEIN_KINASE_DOM"/>
    <property type="match status" value="1"/>
</dbReference>
<dbReference type="InterPro" id="IPR017441">
    <property type="entry name" value="Protein_kinase_ATP_BS"/>
</dbReference>
<evidence type="ECO:0000256" key="1">
    <source>
        <dbReference type="ARBA" id="ARBA00004236"/>
    </source>
</evidence>
<keyword evidence="6" id="KW-0418">Kinase</keyword>
<dbReference type="Pfam" id="PF07714">
    <property type="entry name" value="PK_Tyr_Ser-Thr"/>
    <property type="match status" value="1"/>
</dbReference>
<dbReference type="InterPro" id="IPR000719">
    <property type="entry name" value="Prot_kinase_dom"/>
</dbReference>
<dbReference type="InterPro" id="IPR008808">
    <property type="entry name" value="Powdery_mildew-R_dom"/>
</dbReference>
<keyword evidence="12" id="KW-1185">Reference proteome</keyword>
<dbReference type="GO" id="GO:0005524">
    <property type="term" value="F:ATP binding"/>
    <property type="evidence" value="ECO:0007669"/>
    <property type="project" value="UniProtKB-UniRule"/>
</dbReference>
<dbReference type="Gene3D" id="3.30.200.20">
    <property type="entry name" value="Phosphorylase Kinase, domain 1"/>
    <property type="match status" value="1"/>
</dbReference>
<evidence type="ECO:0000313" key="11">
    <source>
        <dbReference type="EMBL" id="KAK9922801.1"/>
    </source>
</evidence>
<evidence type="ECO:0000256" key="5">
    <source>
        <dbReference type="ARBA" id="ARBA00022741"/>
    </source>
</evidence>
<evidence type="ECO:0000256" key="6">
    <source>
        <dbReference type="ARBA" id="ARBA00022777"/>
    </source>
</evidence>
<comment type="caution">
    <text evidence="11">The sequence shown here is derived from an EMBL/GenBank/DDBJ whole genome shotgun (WGS) entry which is preliminary data.</text>
</comment>
<dbReference type="EMBL" id="JBEDUW010000006">
    <property type="protein sequence ID" value="KAK9922801.1"/>
    <property type="molecule type" value="Genomic_DNA"/>
</dbReference>
<dbReference type="InterPro" id="IPR008271">
    <property type="entry name" value="Ser/Thr_kinase_AS"/>
</dbReference>
<evidence type="ECO:0000256" key="4">
    <source>
        <dbReference type="ARBA" id="ARBA00022679"/>
    </source>
</evidence>
<dbReference type="InterPro" id="IPR011009">
    <property type="entry name" value="Kinase-like_dom_sf"/>
</dbReference>
<dbReference type="InterPro" id="IPR001245">
    <property type="entry name" value="Ser-Thr/Tyr_kinase_cat_dom"/>
</dbReference>
<proteinExistence type="predicted"/>
<evidence type="ECO:0000256" key="7">
    <source>
        <dbReference type="ARBA" id="ARBA00022840"/>
    </source>
</evidence>
<sequence>MALDLVGGSLFKLLYDGVKQAMVKNSQFKSLLADLKSTLDSLEPRLIEQIGEHNTELGLPNEEIQDLQRQMEEGVKLVKSSPNFQQQKAGDVTEALDSGNNIETVPETIQGNGIQVATLDGGDALEAVFGMLFYAVLEVEDKAVMFKAPLGDLKSTLNSLKPLIEEIAQRHKALVRPKEELEKITKQMEKGVELIPKCSKVARDVKSTIVLIRNVEMAIKQIEESGVLLENQTKGCSAVAEPSPSTLGLDVVLNVEGTRDVEETMISIRNTEASMNVEGTRDVEERMFSIRNAEAGVKPIDENGVVQNQLETKGTKNASEDYTLVSGISRIFSKKIVSDTSSSAATSLFSEATTSTSRSKDDQSIDGHISLTSNLRVFSYEELNNATRNFRSDSMIGEGRFGRVFKGWLDEKTLAPSKPGTGMFVAIKKLNHLLSLALSEVNFLRRHSHPNLVKLLGYCREENEKLLVFEYMQKGSLENHLFRINPNIEPLSWDSRIKIAIGAARGLAFLHSLDNQVIYRDFKASNILIDLSYNAKISDFGLAKLGSTGGDSLVSTRVMETYRYVVPEYAATGHLYVESDVYGFGVVLLEMLTGLRFWIQIVPRDNII</sequence>
<protein>
    <recommendedName>
        <fullName evidence="13">Protein kinase domain-containing protein</fullName>
    </recommendedName>
</protein>
<dbReference type="InterPro" id="IPR050823">
    <property type="entry name" value="Plant_Ser_Thr_Prot_Kinase"/>
</dbReference>
<keyword evidence="3" id="KW-0723">Serine/threonine-protein kinase</keyword>
<dbReference type="GO" id="GO:0004674">
    <property type="term" value="F:protein serine/threonine kinase activity"/>
    <property type="evidence" value="ECO:0007669"/>
    <property type="project" value="UniProtKB-KW"/>
</dbReference>
<feature type="domain" description="Protein kinase" evidence="9">
    <location>
        <begin position="390"/>
        <end position="608"/>
    </location>
</feature>
<keyword evidence="5 8" id="KW-0547">Nucleotide-binding</keyword>
<reference evidence="11 12" key="1">
    <citation type="journal article" date="2023" name="G3 (Bethesda)">
        <title>A chromosome-length genome assembly and annotation of blackberry (Rubus argutus, cv. 'Hillquist').</title>
        <authorList>
            <person name="Bruna T."/>
            <person name="Aryal R."/>
            <person name="Dudchenko O."/>
            <person name="Sargent D.J."/>
            <person name="Mead D."/>
            <person name="Buti M."/>
            <person name="Cavallini A."/>
            <person name="Hytonen T."/>
            <person name="Andres J."/>
            <person name="Pham M."/>
            <person name="Weisz D."/>
            <person name="Mascagni F."/>
            <person name="Usai G."/>
            <person name="Natali L."/>
            <person name="Bassil N."/>
            <person name="Fernandez G.E."/>
            <person name="Lomsadze A."/>
            <person name="Armour M."/>
            <person name="Olukolu B."/>
            <person name="Poorten T."/>
            <person name="Britton C."/>
            <person name="Davik J."/>
            <person name="Ashrafi H."/>
            <person name="Aiden E.L."/>
            <person name="Borodovsky M."/>
            <person name="Worthington M."/>
        </authorList>
    </citation>
    <scope>NUCLEOTIDE SEQUENCE [LARGE SCALE GENOMIC DNA]</scope>
    <source>
        <strain evidence="11">PI 553951</strain>
    </source>
</reference>
<evidence type="ECO:0008006" key="13">
    <source>
        <dbReference type="Google" id="ProtNLM"/>
    </source>
</evidence>
<dbReference type="Proteomes" id="UP001457282">
    <property type="component" value="Unassembled WGS sequence"/>
</dbReference>
<dbReference type="Pfam" id="PF05659">
    <property type="entry name" value="RPW8"/>
    <property type="match status" value="2"/>
</dbReference>
<feature type="binding site" evidence="8">
    <location>
        <position position="429"/>
    </location>
    <ligand>
        <name>ATP</name>
        <dbReference type="ChEBI" id="CHEBI:30616"/>
    </ligand>
</feature>
<dbReference type="PROSITE" id="PS51153">
    <property type="entry name" value="RPW8"/>
    <property type="match status" value="1"/>
</dbReference>
<accession>A0AAW1WDP6</accession>
<dbReference type="AlphaFoldDB" id="A0AAW1WDP6"/>
<comment type="subcellular location">
    <subcellularLocation>
        <location evidence="1">Cell membrane</location>
    </subcellularLocation>
</comment>
<keyword evidence="4" id="KW-0808">Transferase</keyword>
<name>A0AAW1WDP6_RUBAR</name>
<dbReference type="PROSITE" id="PS00108">
    <property type="entry name" value="PROTEIN_KINASE_ST"/>
    <property type="match status" value="1"/>
</dbReference>
<gene>
    <name evidence="11" type="ORF">M0R45_031247</name>
</gene>
<dbReference type="Gene3D" id="1.10.510.10">
    <property type="entry name" value="Transferase(Phosphotransferase) domain 1"/>
    <property type="match status" value="1"/>
</dbReference>
<keyword evidence="7 8" id="KW-0067">ATP-binding</keyword>
<keyword evidence="2" id="KW-0472">Membrane</keyword>
<dbReference type="GO" id="GO:0005886">
    <property type="term" value="C:plasma membrane"/>
    <property type="evidence" value="ECO:0007669"/>
    <property type="project" value="UniProtKB-SubCell"/>
</dbReference>
<evidence type="ECO:0000256" key="2">
    <source>
        <dbReference type="ARBA" id="ARBA00022475"/>
    </source>
</evidence>
<feature type="domain" description="RPW8" evidence="10">
    <location>
        <begin position="114"/>
        <end position="265"/>
    </location>
</feature>